<keyword evidence="3" id="KW-1185">Reference proteome</keyword>
<dbReference type="InterPro" id="IPR015943">
    <property type="entry name" value="WD40/YVTN_repeat-like_dom_sf"/>
</dbReference>
<evidence type="ECO:0008006" key="4">
    <source>
        <dbReference type="Google" id="ProtNLM"/>
    </source>
</evidence>
<evidence type="ECO:0000313" key="2">
    <source>
        <dbReference type="EMBL" id="KAK7242654.1"/>
    </source>
</evidence>
<proteinExistence type="predicted"/>
<dbReference type="InterPro" id="IPR036047">
    <property type="entry name" value="F-box-like_dom_sf"/>
</dbReference>
<name>A0ABR1G214_AURAN</name>
<reference evidence="2 3" key="1">
    <citation type="submission" date="2024-03" db="EMBL/GenBank/DDBJ databases">
        <title>Aureococcus anophagefferens CCMP1851 and Kratosvirus quantuckense: Draft genome of a second virus-susceptible host strain in the model system.</title>
        <authorList>
            <person name="Chase E."/>
            <person name="Truchon A.R."/>
            <person name="Schepens W."/>
            <person name="Wilhelm S.W."/>
        </authorList>
    </citation>
    <scope>NUCLEOTIDE SEQUENCE [LARGE SCALE GENOMIC DNA]</scope>
    <source>
        <strain evidence="2 3">CCMP1851</strain>
    </source>
</reference>
<organism evidence="2 3">
    <name type="scientific">Aureococcus anophagefferens</name>
    <name type="common">Harmful bloom alga</name>
    <dbReference type="NCBI Taxonomy" id="44056"/>
    <lineage>
        <taxon>Eukaryota</taxon>
        <taxon>Sar</taxon>
        <taxon>Stramenopiles</taxon>
        <taxon>Ochrophyta</taxon>
        <taxon>Pelagophyceae</taxon>
        <taxon>Pelagomonadales</taxon>
        <taxon>Pelagomonadaceae</taxon>
        <taxon>Aureococcus</taxon>
    </lineage>
</organism>
<evidence type="ECO:0000256" key="1">
    <source>
        <dbReference type="SAM" id="MobiDB-lite"/>
    </source>
</evidence>
<dbReference type="SUPFAM" id="SSF50978">
    <property type="entry name" value="WD40 repeat-like"/>
    <property type="match status" value="1"/>
</dbReference>
<gene>
    <name evidence="2" type="ORF">SO694_00016230</name>
</gene>
<sequence length="743" mass="79807">MKTGRVVGLRWLPQELLLEVLAFAPMRSYGRLAACSGFLERLVREHADWTACYATLRGGAPDDDDACGEDGVVERAAAPGTARSNPGGVRTPPAFPRRRAKQAFALMDLVHDPRRRLRVVSQTLPGACRRGFAVTALAARGATARWRARDDAPRRRRRRRGGHRVLVVLRRPHGRGRGRRRARRRRRAAAVLEPELVAPSTRARRSNRVRFSELIWGEDAGYGVTAFTCGYDGLPASFLHVLFRRASPSQAREFDPRAAGGPPSREVRQVAFARGGARLLTACYDGTASAWAVSGPPAPREVIADHRGHAVERIAVDGDATLASVDFTGCLKLSRLDEAKVAVRHLDVDGDAGSPTCVAAPSFDEPAAAVALRPEPDLPKTRALALATGSLASLSVLALGHCDGTVSTVALPFAGPSFRKREAELRRKVPAGHVWDGARRQKSALHTMVHKIILALALCGADAFVPAGLSAPSSALSVATLEKAEAKTAAWPAKTAAWRAACDASGVVSYADFGIRVGAVEEVAPAPRVVVAAGEPMMKRLGVYEADEDALLAASTFPLAPDALIARCKEVLGPEIGVGTKDGGACLAEDFEFCAAVVGPIGKEAYLEALGTFQLEDAFPDLDPKYHLFRVDPFDEGRVWFHSRSSATHTEPLMGKPATGKKLELPPQCFHIDFTAEGLVKEIGFYVIDRRVGNTGGLGGAFAFFYGTGNPLPIPECQPYKPSKRFRLLNFVGKLGAKFAKKE</sequence>
<feature type="region of interest" description="Disordered" evidence="1">
    <location>
        <begin position="76"/>
        <end position="95"/>
    </location>
</feature>
<protein>
    <recommendedName>
        <fullName evidence="4">F-box domain-containing protein</fullName>
    </recommendedName>
</protein>
<dbReference type="EMBL" id="JBBJCI010000141">
    <property type="protein sequence ID" value="KAK7242654.1"/>
    <property type="molecule type" value="Genomic_DNA"/>
</dbReference>
<dbReference type="InterPro" id="IPR032710">
    <property type="entry name" value="NTF2-like_dom_sf"/>
</dbReference>
<dbReference type="SUPFAM" id="SSF81383">
    <property type="entry name" value="F-box domain"/>
    <property type="match status" value="1"/>
</dbReference>
<dbReference type="Gene3D" id="3.10.450.50">
    <property type="match status" value="1"/>
</dbReference>
<evidence type="ECO:0000313" key="3">
    <source>
        <dbReference type="Proteomes" id="UP001363151"/>
    </source>
</evidence>
<accession>A0ABR1G214</accession>
<dbReference type="Gene3D" id="2.130.10.10">
    <property type="entry name" value="YVTN repeat-like/Quinoprotein amine dehydrogenase"/>
    <property type="match status" value="1"/>
</dbReference>
<dbReference type="Proteomes" id="UP001363151">
    <property type="component" value="Unassembled WGS sequence"/>
</dbReference>
<dbReference type="InterPro" id="IPR036322">
    <property type="entry name" value="WD40_repeat_dom_sf"/>
</dbReference>
<comment type="caution">
    <text evidence="2">The sequence shown here is derived from an EMBL/GenBank/DDBJ whole genome shotgun (WGS) entry which is preliminary data.</text>
</comment>
<dbReference type="SUPFAM" id="SSF54427">
    <property type="entry name" value="NTF2-like"/>
    <property type="match status" value="1"/>
</dbReference>